<evidence type="ECO:0000313" key="1">
    <source>
        <dbReference type="EMBL" id="KAF2902087.1"/>
    </source>
</evidence>
<protein>
    <submittedName>
        <fullName evidence="1">Uncharacterized protein</fullName>
    </submittedName>
</protein>
<sequence length="287" mass="33276">MKNREITKLTDLAMNRGNEMDNNKRKCKNMKIGIWNITLLKGKEYELVQKMEEYELQVLGISKTEKTGKRKRNIEKYTMYYSGVGKEQRAKERAGIVISERDKQNQIKTNTQDVLEHWRQYYEEKYNSRNENQQDKILHAQEMMEENKHRMEEIDQEELEEAIGRVKTRKASGADRIDQKLIKSDNPMGTTAMTPWDAPNKRNEPEIDFHLDPEISEILENEPAEKTKPTEDKHGSLGSYTQKWTCGQNNLDYPLEMPPDCKLSACASSITSALDSKGNHRATSKTG</sequence>
<dbReference type="EMBL" id="VTPC01001396">
    <property type="protein sequence ID" value="KAF2902087.1"/>
    <property type="molecule type" value="Genomic_DNA"/>
</dbReference>
<accession>A0A8K0DEI2</accession>
<organism evidence="1 2">
    <name type="scientific">Ignelater luminosus</name>
    <name type="common">Cucubano</name>
    <name type="synonym">Pyrophorus luminosus</name>
    <dbReference type="NCBI Taxonomy" id="2038154"/>
    <lineage>
        <taxon>Eukaryota</taxon>
        <taxon>Metazoa</taxon>
        <taxon>Ecdysozoa</taxon>
        <taxon>Arthropoda</taxon>
        <taxon>Hexapoda</taxon>
        <taxon>Insecta</taxon>
        <taxon>Pterygota</taxon>
        <taxon>Neoptera</taxon>
        <taxon>Endopterygota</taxon>
        <taxon>Coleoptera</taxon>
        <taxon>Polyphaga</taxon>
        <taxon>Elateriformia</taxon>
        <taxon>Elateroidea</taxon>
        <taxon>Elateridae</taxon>
        <taxon>Agrypninae</taxon>
        <taxon>Pyrophorini</taxon>
        <taxon>Ignelater</taxon>
    </lineage>
</organism>
<gene>
    <name evidence="1" type="ORF">ILUMI_04100</name>
</gene>
<dbReference type="Proteomes" id="UP000801492">
    <property type="component" value="Unassembled WGS sequence"/>
</dbReference>
<keyword evidence="2" id="KW-1185">Reference proteome</keyword>
<evidence type="ECO:0000313" key="2">
    <source>
        <dbReference type="Proteomes" id="UP000801492"/>
    </source>
</evidence>
<reference evidence="1" key="1">
    <citation type="submission" date="2019-08" db="EMBL/GenBank/DDBJ databases">
        <title>The genome of the North American firefly Photinus pyralis.</title>
        <authorList>
            <consortium name="Photinus pyralis genome working group"/>
            <person name="Fallon T.R."/>
            <person name="Sander Lower S.E."/>
            <person name="Weng J.-K."/>
        </authorList>
    </citation>
    <scope>NUCLEOTIDE SEQUENCE</scope>
    <source>
        <strain evidence="1">TRF0915ILg1</strain>
        <tissue evidence="1">Whole body</tissue>
    </source>
</reference>
<comment type="caution">
    <text evidence="1">The sequence shown here is derived from an EMBL/GenBank/DDBJ whole genome shotgun (WGS) entry which is preliminary data.</text>
</comment>
<proteinExistence type="predicted"/>
<name>A0A8K0DEI2_IGNLU</name>
<dbReference type="AlphaFoldDB" id="A0A8K0DEI2"/>